<evidence type="ECO:0000313" key="3">
    <source>
        <dbReference type="Proteomes" id="UP000074914"/>
    </source>
</evidence>
<protein>
    <submittedName>
        <fullName evidence="2">Uncharacterized protein</fullName>
    </submittedName>
</protein>
<sequence>MRVKKPAWRNRFRQGHGVPVARAYPAWAPNRREVDCPRRRLWAVTSITSMLSCFYKYISIRKYLFTIDDNVD</sequence>
<keyword evidence="1" id="KW-0812">Transmembrane</keyword>
<dbReference type="EMBL" id="CP013236">
    <property type="protein sequence ID" value="AMP16639.1"/>
    <property type="molecule type" value="Genomic_DNA"/>
</dbReference>
<keyword evidence="3" id="KW-1185">Reference proteome</keyword>
<dbReference type="Proteomes" id="UP000074914">
    <property type="component" value="Chromosome"/>
</dbReference>
<keyword evidence="1" id="KW-0472">Membrane</keyword>
<gene>
    <name evidence="2" type="ORF">CPter291_4413</name>
</gene>
<reference evidence="2 3" key="1">
    <citation type="submission" date="2015-11" db="EMBL/GenBank/DDBJ databases">
        <title>Exploring the genomic traits of fungus-feeding bacterial genus Collimonas.</title>
        <authorList>
            <person name="Song C."/>
            <person name="Schmidt R."/>
            <person name="de Jager V."/>
            <person name="Krzyzanowska D."/>
            <person name="Jongedijk E."/>
            <person name="Cankar K."/>
            <person name="Beekwilder J."/>
            <person name="van Veen A."/>
            <person name="de Boer W."/>
            <person name="van Veen J.A."/>
            <person name="Garbeva P."/>
        </authorList>
    </citation>
    <scope>NUCLEOTIDE SEQUENCE [LARGE SCALE GENOMIC DNA]</scope>
    <source>
        <strain evidence="2 3">Ter291</strain>
    </source>
</reference>
<proteinExistence type="predicted"/>
<organism evidence="2 3">
    <name type="scientific">Collimonas pratensis</name>
    <dbReference type="NCBI Taxonomy" id="279113"/>
    <lineage>
        <taxon>Bacteria</taxon>
        <taxon>Pseudomonadati</taxon>
        <taxon>Pseudomonadota</taxon>
        <taxon>Betaproteobacteria</taxon>
        <taxon>Burkholderiales</taxon>
        <taxon>Oxalobacteraceae</taxon>
        <taxon>Collimonas</taxon>
    </lineage>
</organism>
<accession>A0ABM5ZBV7</accession>
<feature type="transmembrane region" description="Helical" evidence="1">
    <location>
        <begin position="41"/>
        <end position="58"/>
    </location>
</feature>
<evidence type="ECO:0000256" key="1">
    <source>
        <dbReference type="SAM" id="Phobius"/>
    </source>
</evidence>
<name>A0ABM5ZBV7_9BURK</name>
<keyword evidence="1" id="KW-1133">Transmembrane helix</keyword>
<evidence type="ECO:0000313" key="2">
    <source>
        <dbReference type="EMBL" id="AMP16639.1"/>
    </source>
</evidence>